<protein>
    <submittedName>
        <fullName evidence="2">Uncharacterized protein</fullName>
    </submittedName>
</protein>
<comment type="caution">
    <text evidence="2">The sequence shown here is derived from an EMBL/GenBank/DDBJ whole genome shotgun (WGS) entry which is preliminary data.</text>
</comment>
<dbReference type="EMBL" id="PXYV01000002">
    <property type="protein sequence ID" value="PSR23875.1"/>
    <property type="molecule type" value="Genomic_DNA"/>
</dbReference>
<gene>
    <name evidence="2" type="ORF">C7B45_00890</name>
</gene>
<dbReference type="AlphaFoldDB" id="A0A2T2WNP6"/>
<accession>A0A2T2WNP6</accession>
<sequence>MANTQRLPALVLNEADRSVLTHPARSRTAKHTRAWRAQMLLAYAEGGPGISRPKRGRGLLAGPAKTHRGRLGSSRVAVQSCWRARSANMRRRLVIPGPAPSNKARFRRSSPRMTSTPIG</sequence>
<organism evidence="2 3">
    <name type="scientific">Sulfobacillus acidophilus</name>
    <dbReference type="NCBI Taxonomy" id="53633"/>
    <lineage>
        <taxon>Bacteria</taxon>
        <taxon>Bacillati</taxon>
        <taxon>Bacillota</taxon>
        <taxon>Clostridia</taxon>
        <taxon>Eubacteriales</taxon>
        <taxon>Clostridiales Family XVII. Incertae Sedis</taxon>
        <taxon>Sulfobacillus</taxon>
    </lineage>
</organism>
<evidence type="ECO:0000313" key="2">
    <source>
        <dbReference type="EMBL" id="PSR23875.1"/>
    </source>
</evidence>
<name>A0A2T2WNP6_9FIRM</name>
<feature type="region of interest" description="Disordered" evidence="1">
    <location>
        <begin position="94"/>
        <end position="119"/>
    </location>
</feature>
<evidence type="ECO:0000256" key="1">
    <source>
        <dbReference type="SAM" id="MobiDB-lite"/>
    </source>
</evidence>
<feature type="region of interest" description="Disordered" evidence="1">
    <location>
        <begin position="46"/>
        <end position="72"/>
    </location>
</feature>
<evidence type="ECO:0000313" key="3">
    <source>
        <dbReference type="Proteomes" id="UP000241848"/>
    </source>
</evidence>
<reference evidence="2 3" key="1">
    <citation type="journal article" date="2014" name="BMC Genomics">
        <title>Comparison of environmental and isolate Sulfobacillus genomes reveals diverse carbon, sulfur, nitrogen, and hydrogen metabolisms.</title>
        <authorList>
            <person name="Justice N.B."/>
            <person name="Norman A."/>
            <person name="Brown C.T."/>
            <person name="Singh A."/>
            <person name="Thomas B.C."/>
            <person name="Banfield J.F."/>
        </authorList>
    </citation>
    <scope>NUCLEOTIDE SEQUENCE [LARGE SCALE GENOMIC DNA]</scope>
    <source>
        <strain evidence="2">AMDSBA3</strain>
    </source>
</reference>
<dbReference type="Proteomes" id="UP000241848">
    <property type="component" value="Unassembled WGS sequence"/>
</dbReference>
<proteinExistence type="predicted"/>